<name>A0A370X0N7_9GAMM</name>
<feature type="chain" id="PRO_5016943509" description="DUF2282 domain-containing protein" evidence="1">
    <location>
        <begin position="33"/>
        <end position="96"/>
    </location>
</feature>
<dbReference type="EMBL" id="QRBF01000006">
    <property type="protein sequence ID" value="RDS81974.1"/>
    <property type="molecule type" value="Genomic_DNA"/>
</dbReference>
<gene>
    <name evidence="2" type="ORF">DWU99_16300</name>
</gene>
<dbReference type="Proteomes" id="UP000255334">
    <property type="component" value="Unassembled WGS sequence"/>
</dbReference>
<dbReference type="OrthoDB" id="5616300at2"/>
<protein>
    <recommendedName>
        <fullName evidence="4">DUF2282 domain-containing protein</fullName>
    </recommendedName>
</protein>
<proteinExistence type="predicted"/>
<sequence>MNTLVSKSRNSFAAAAAVVALALASVHVTAHAADQSVQKEQPGRCYGVNTCKGQSLCATAKHDCKGLNDCKGQGVVVKAPSACVAAGGTLTEPQGK</sequence>
<keyword evidence="1" id="KW-0732">Signal</keyword>
<reference evidence="2 3" key="1">
    <citation type="submission" date="2018-07" db="EMBL/GenBank/DDBJ databases">
        <title>Dyella monticola sp. nov. and Dyella psychrodurans sp. nov. isolated from monsoon evergreen broad-leaved forest soil of Dinghu Mountain, China.</title>
        <authorList>
            <person name="Gao Z."/>
            <person name="Qiu L."/>
        </authorList>
    </citation>
    <scope>NUCLEOTIDE SEQUENCE [LARGE SCALE GENOMIC DNA]</scope>
    <source>
        <strain evidence="2 3">4MSK11</strain>
    </source>
</reference>
<feature type="signal peptide" evidence="1">
    <location>
        <begin position="1"/>
        <end position="32"/>
    </location>
</feature>
<accession>A0A370X0N7</accession>
<evidence type="ECO:0000256" key="1">
    <source>
        <dbReference type="SAM" id="SignalP"/>
    </source>
</evidence>
<evidence type="ECO:0000313" key="2">
    <source>
        <dbReference type="EMBL" id="RDS81974.1"/>
    </source>
</evidence>
<evidence type="ECO:0008006" key="4">
    <source>
        <dbReference type="Google" id="ProtNLM"/>
    </source>
</evidence>
<keyword evidence="3" id="KW-1185">Reference proteome</keyword>
<dbReference type="RefSeq" id="WP_115479129.1">
    <property type="nucleotide sequence ID" value="NZ_QRBF01000006.1"/>
</dbReference>
<evidence type="ECO:0000313" key="3">
    <source>
        <dbReference type="Proteomes" id="UP000255334"/>
    </source>
</evidence>
<dbReference type="AlphaFoldDB" id="A0A370X0N7"/>
<comment type="caution">
    <text evidence="2">The sequence shown here is derived from an EMBL/GenBank/DDBJ whole genome shotgun (WGS) entry which is preliminary data.</text>
</comment>
<organism evidence="2 3">
    <name type="scientific">Dyella psychrodurans</name>
    <dbReference type="NCBI Taxonomy" id="1927960"/>
    <lineage>
        <taxon>Bacteria</taxon>
        <taxon>Pseudomonadati</taxon>
        <taxon>Pseudomonadota</taxon>
        <taxon>Gammaproteobacteria</taxon>
        <taxon>Lysobacterales</taxon>
        <taxon>Rhodanobacteraceae</taxon>
        <taxon>Dyella</taxon>
    </lineage>
</organism>